<gene>
    <name evidence="2" type="ORF">EGH82_00145</name>
    <name evidence="3" type="ORF">EGH82_00680</name>
</gene>
<dbReference type="GO" id="GO:0005886">
    <property type="term" value="C:plasma membrane"/>
    <property type="evidence" value="ECO:0007669"/>
    <property type="project" value="TreeGrafter"/>
</dbReference>
<accession>A0A3N3E7A0</accession>
<reference evidence="2 4" key="1">
    <citation type="submission" date="2018-11" db="EMBL/GenBank/DDBJ databases">
        <title>Vibrio ponticus strain CAIM 1751 pathogenic for the snapper Lutjanus guttatus.</title>
        <authorList>
            <person name="Soto-Rodriguez S."/>
            <person name="Lozano-Olvera R."/>
            <person name="Gomez-Gil B."/>
        </authorList>
    </citation>
    <scope>NUCLEOTIDE SEQUENCE [LARGE SCALE GENOMIC DNA]</scope>
    <source>
        <strain evidence="2 4">CAIM 1751</strain>
    </source>
</reference>
<dbReference type="PANTHER" id="PTHR30336">
    <property type="entry name" value="INNER MEMBRANE PROTEIN, PROBABLE PERMEASE"/>
    <property type="match status" value="1"/>
</dbReference>
<protein>
    <submittedName>
        <fullName evidence="2">YdcF family protein</fullName>
    </submittedName>
</protein>
<dbReference type="InterPro" id="IPR014729">
    <property type="entry name" value="Rossmann-like_a/b/a_fold"/>
</dbReference>
<evidence type="ECO:0000313" key="4">
    <source>
        <dbReference type="Proteomes" id="UP000278792"/>
    </source>
</evidence>
<dbReference type="Gene3D" id="3.40.50.620">
    <property type="entry name" value="HUPs"/>
    <property type="match status" value="1"/>
</dbReference>
<dbReference type="EMBL" id="RKIK01000001">
    <property type="protein sequence ID" value="ROV62610.1"/>
    <property type="molecule type" value="Genomic_DNA"/>
</dbReference>
<dbReference type="Pfam" id="PF02698">
    <property type="entry name" value="DUF218"/>
    <property type="match status" value="1"/>
</dbReference>
<proteinExistence type="predicted"/>
<organism evidence="2 4">
    <name type="scientific">Vibrio ponticus</name>
    <dbReference type="NCBI Taxonomy" id="265668"/>
    <lineage>
        <taxon>Bacteria</taxon>
        <taxon>Pseudomonadati</taxon>
        <taxon>Pseudomonadota</taxon>
        <taxon>Gammaproteobacteria</taxon>
        <taxon>Vibrionales</taxon>
        <taxon>Vibrionaceae</taxon>
        <taxon>Vibrio</taxon>
    </lineage>
</organism>
<dbReference type="PANTHER" id="PTHR30336:SF20">
    <property type="entry name" value="DUF218 DOMAIN-CONTAINING PROTEIN"/>
    <property type="match status" value="1"/>
</dbReference>
<dbReference type="InterPro" id="IPR051599">
    <property type="entry name" value="Cell_Envelope_Assoc"/>
</dbReference>
<evidence type="ECO:0000259" key="1">
    <source>
        <dbReference type="Pfam" id="PF02698"/>
    </source>
</evidence>
<dbReference type="Proteomes" id="UP000278792">
    <property type="component" value="Unassembled WGS sequence"/>
</dbReference>
<name>A0A3N3E7A0_9VIBR</name>
<dbReference type="InterPro" id="IPR003848">
    <property type="entry name" value="DUF218"/>
</dbReference>
<dbReference type="RefSeq" id="WP_123779986.1">
    <property type="nucleotide sequence ID" value="NZ_RKIK01000001.1"/>
</dbReference>
<feature type="domain" description="DUF218" evidence="1">
    <location>
        <begin position="11"/>
        <end position="135"/>
    </location>
</feature>
<dbReference type="AlphaFoldDB" id="A0A3N3E7A0"/>
<comment type="caution">
    <text evidence="2">The sequence shown here is derived from an EMBL/GenBank/DDBJ whole genome shotgun (WGS) entry which is preliminary data.</text>
</comment>
<dbReference type="CDD" id="cd06259">
    <property type="entry name" value="YdcF-like"/>
    <property type="match status" value="1"/>
</dbReference>
<evidence type="ECO:0000313" key="2">
    <source>
        <dbReference type="EMBL" id="ROV62603.1"/>
    </source>
</evidence>
<dbReference type="EMBL" id="RKIK01000001">
    <property type="protein sequence ID" value="ROV62603.1"/>
    <property type="molecule type" value="Genomic_DNA"/>
</dbReference>
<evidence type="ECO:0000313" key="3">
    <source>
        <dbReference type="EMBL" id="ROV62610.1"/>
    </source>
</evidence>
<sequence>MQLEHALEPADCLFVLGSNDPRVAEHAVRLYQQGLANKILFSGGFGRLTDGVFEQSEAETFAAIARDLGVPSQDILIENQSTNSGENVLFSAQLCDKLGLTLRRIILVQKPYMERRAYATFVKQWPYEVEYVAVSSAKQSFTDYFSEDIDLFTVLEAMLGDFERIKHYPAQGFQIEQPIPAEVEFAYQAIKAKL</sequence>